<evidence type="ECO:0000313" key="1">
    <source>
        <dbReference type="EMBL" id="EMS67555.1"/>
    </source>
</evidence>
<gene>
    <name evidence="1" type="ORF">TRIUR3_18910</name>
</gene>
<dbReference type="AlphaFoldDB" id="M8AR13"/>
<dbReference type="STRING" id="4572.M8AR13"/>
<proteinExistence type="predicted"/>
<name>M8AR13_TRIUA</name>
<dbReference type="Gene3D" id="6.10.250.1710">
    <property type="match status" value="1"/>
</dbReference>
<organism evidence="1">
    <name type="scientific">Triticum urartu</name>
    <name type="common">Red wild einkorn</name>
    <name type="synonym">Crithodium urartu</name>
    <dbReference type="NCBI Taxonomy" id="4572"/>
    <lineage>
        <taxon>Eukaryota</taxon>
        <taxon>Viridiplantae</taxon>
        <taxon>Streptophyta</taxon>
        <taxon>Embryophyta</taxon>
        <taxon>Tracheophyta</taxon>
        <taxon>Spermatophyta</taxon>
        <taxon>Magnoliopsida</taxon>
        <taxon>Liliopsida</taxon>
        <taxon>Poales</taxon>
        <taxon>Poaceae</taxon>
        <taxon>BOP clade</taxon>
        <taxon>Pooideae</taxon>
        <taxon>Triticodae</taxon>
        <taxon>Triticeae</taxon>
        <taxon>Triticinae</taxon>
        <taxon>Triticum</taxon>
    </lineage>
</organism>
<accession>M8AR13</accession>
<dbReference type="EMBL" id="KD017483">
    <property type="protein sequence ID" value="EMS67555.1"/>
    <property type="molecule type" value="Genomic_DNA"/>
</dbReference>
<protein>
    <submittedName>
        <fullName evidence="1">Uncharacterized protein</fullName>
    </submittedName>
</protein>
<sequence length="208" mass="23782">MVDLMDVSNEIQETLGRSFKVADDIDEEDLWGVWLLFASRLFLDNSNATYGHLKDTEVTSSLTVVASSEPILYRNFIVEFEPANSPVYTSLRYHLKNFVGIFVKLQWGFPHVCVNLQASHFSVFLFSFSVLQNAELDALEADMDFYSNLVPLYLQLDNETDLDSELNLPAAPSGHILANWQQGKDYIFQDTMLQRKDKNIILLSYNPL</sequence>
<reference evidence="1" key="1">
    <citation type="journal article" date="2013" name="Nature">
        <title>Draft genome of the wheat A-genome progenitor Triticum urartu.</title>
        <authorList>
            <person name="Ling H.Q."/>
            <person name="Zhao S."/>
            <person name="Liu D."/>
            <person name="Wang J."/>
            <person name="Sun H."/>
            <person name="Zhang C."/>
            <person name="Fan H."/>
            <person name="Li D."/>
            <person name="Dong L."/>
            <person name="Tao Y."/>
            <person name="Gao C."/>
            <person name="Wu H."/>
            <person name="Li Y."/>
            <person name="Cui Y."/>
            <person name="Guo X."/>
            <person name="Zheng S."/>
            <person name="Wang B."/>
            <person name="Yu K."/>
            <person name="Liang Q."/>
            <person name="Yang W."/>
            <person name="Lou X."/>
            <person name="Chen J."/>
            <person name="Feng M."/>
            <person name="Jian J."/>
            <person name="Zhang X."/>
            <person name="Luo G."/>
            <person name="Jiang Y."/>
            <person name="Liu J."/>
            <person name="Wang Z."/>
            <person name="Sha Y."/>
            <person name="Zhang B."/>
            <person name="Wu H."/>
            <person name="Tang D."/>
            <person name="Shen Q."/>
            <person name="Xue P."/>
            <person name="Zou S."/>
            <person name="Wang X."/>
            <person name="Liu X."/>
            <person name="Wang F."/>
            <person name="Yang Y."/>
            <person name="An X."/>
            <person name="Dong Z."/>
            <person name="Zhang K."/>
            <person name="Zhang X."/>
            <person name="Luo M.C."/>
            <person name="Dvorak J."/>
            <person name="Tong Y."/>
            <person name="Wang J."/>
            <person name="Yang H."/>
            <person name="Li Z."/>
            <person name="Wang D."/>
            <person name="Zhang A."/>
            <person name="Wang J."/>
        </authorList>
    </citation>
    <scope>NUCLEOTIDE SEQUENCE</scope>
</reference>